<reference evidence="2" key="1">
    <citation type="submission" date="2013-04" db="EMBL/GenBank/DDBJ databases">
        <title>The genome sequencing project of 58 acetic acid bacteria.</title>
        <authorList>
            <person name="Okamoto-Kainuma A."/>
            <person name="Ishikawa M."/>
            <person name="Umino S."/>
            <person name="Koizumi Y."/>
            <person name="Shiwa Y."/>
            <person name="Yoshikawa H."/>
            <person name="Matsutani M."/>
            <person name="Matsushita K."/>
        </authorList>
    </citation>
    <scope>NUCLEOTIDE SEQUENCE</scope>
    <source>
        <strain evidence="2">NRIC 0521</strain>
    </source>
</reference>
<feature type="transmembrane region" description="Helical" evidence="1">
    <location>
        <begin position="12"/>
        <end position="30"/>
    </location>
</feature>
<organism evidence="2 3">
    <name type="scientific">Komagataeibacter intermedius NRIC 0521</name>
    <dbReference type="NCBI Taxonomy" id="1307934"/>
    <lineage>
        <taxon>Bacteria</taxon>
        <taxon>Pseudomonadati</taxon>
        <taxon>Pseudomonadota</taxon>
        <taxon>Alphaproteobacteria</taxon>
        <taxon>Acetobacterales</taxon>
        <taxon>Acetobacteraceae</taxon>
        <taxon>Komagataeibacter</taxon>
    </lineage>
</organism>
<evidence type="ECO:0000256" key="1">
    <source>
        <dbReference type="SAM" id="Phobius"/>
    </source>
</evidence>
<dbReference type="EMBL" id="BAQJ01000153">
    <property type="protein sequence ID" value="GBQ73052.1"/>
    <property type="molecule type" value="Genomic_DNA"/>
</dbReference>
<protein>
    <submittedName>
        <fullName evidence="2">IcmT protein</fullName>
    </submittedName>
</protein>
<feature type="transmembrane region" description="Helical" evidence="1">
    <location>
        <begin position="36"/>
        <end position="59"/>
    </location>
</feature>
<keyword evidence="1" id="KW-0472">Membrane</keyword>
<proteinExistence type="predicted"/>
<gene>
    <name evidence="2" type="ORF">AA0521_2253</name>
</gene>
<keyword evidence="1" id="KW-1133">Transmembrane helix</keyword>
<dbReference type="NCBIfam" id="NF038220">
    <property type="entry name" value="IcmT_TraK"/>
    <property type="match status" value="1"/>
</dbReference>
<comment type="caution">
    <text evidence="2">The sequence shown here is derived from an EMBL/GenBank/DDBJ whole genome shotgun (WGS) entry which is preliminary data.</text>
</comment>
<evidence type="ECO:0000313" key="3">
    <source>
        <dbReference type="Proteomes" id="UP001061452"/>
    </source>
</evidence>
<keyword evidence="1" id="KW-0812">Transmembrane</keyword>
<evidence type="ECO:0000313" key="2">
    <source>
        <dbReference type="EMBL" id="GBQ73052.1"/>
    </source>
</evidence>
<keyword evidence="3" id="KW-1185">Reference proteome</keyword>
<sequence length="83" mass="9549">MMWRATAYPVRVFILDARSCFPILISVTHWSLTTLLIGVFGVVFFGTISFFGLTLPAAIRSMRRFLIGPVRTALPIWQRRRFS</sequence>
<accession>A0ABQ0PJY3</accession>
<dbReference type="InterPro" id="IPR047756">
    <property type="entry name" value="IcmT-like"/>
</dbReference>
<dbReference type="Proteomes" id="UP001061452">
    <property type="component" value="Unassembled WGS sequence"/>
</dbReference>
<name>A0ABQ0PJY3_9PROT</name>